<evidence type="ECO:0000256" key="2">
    <source>
        <dbReference type="SAM" id="Phobius"/>
    </source>
</evidence>
<organism evidence="3">
    <name type="scientific">uncultured Nocardioidaceae bacterium</name>
    <dbReference type="NCBI Taxonomy" id="253824"/>
    <lineage>
        <taxon>Bacteria</taxon>
        <taxon>Bacillati</taxon>
        <taxon>Actinomycetota</taxon>
        <taxon>Actinomycetes</taxon>
        <taxon>Propionibacteriales</taxon>
        <taxon>Nocardioidaceae</taxon>
        <taxon>environmental samples</taxon>
    </lineage>
</organism>
<dbReference type="Pfam" id="PF07332">
    <property type="entry name" value="Phage_holin_3_6"/>
    <property type="match status" value="1"/>
</dbReference>
<feature type="transmembrane region" description="Helical" evidence="2">
    <location>
        <begin position="70"/>
        <end position="91"/>
    </location>
</feature>
<name>A0A6J4M4M3_9ACTN</name>
<dbReference type="EMBL" id="CADCUJ010000059">
    <property type="protein sequence ID" value="CAA9349837.1"/>
    <property type="molecule type" value="Genomic_DNA"/>
</dbReference>
<accession>A0A6J4M4M3</accession>
<feature type="region of interest" description="Disordered" evidence="1">
    <location>
        <begin position="1"/>
        <end position="30"/>
    </location>
</feature>
<gene>
    <name evidence="3" type="ORF">AVDCRST_MAG72-1374</name>
</gene>
<reference evidence="3" key="1">
    <citation type="submission" date="2020-02" db="EMBL/GenBank/DDBJ databases">
        <authorList>
            <person name="Meier V. D."/>
        </authorList>
    </citation>
    <scope>NUCLEOTIDE SEQUENCE</scope>
    <source>
        <strain evidence="3">AVDCRST_MAG72</strain>
    </source>
</reference>
<dbReference type="AlphaFoldDB" id="A0A6J4M4M3"/>
<evidence type="ECO:0008006" key="4">
    <source>
        <dbReference type="Google" id="ProtNLM"/>
    </source>
</evidence>
<keyword evidence="2" id="KW-0472">Membrane</keyword>
<keyword evidence="2" id="KW-0812">Transmembrane</keyword>
<protein>
    <recommendedName>
        <fullName evidence="4">Integral membrane protein</fullName>
    </recommendedName>
</protein>
<feature type="transmembrane region" description="Helical" evidence="2">
    <location>
        <begin position="103"/>
        <end position="122"/>
    </location>
</feature>
<evidence type="ECO:0000313" key="3">
    <source>
        <dbReference type="EMBL" id="CAA9349837.1"/>
    </source>
</evidence>
<keyword evidence="2" id="KW-1133">Transmembrane helix</keyword>
<evidence type="ECO:0000256" key="1">
    <source>
        <dbReference type="SAM" id="MobiDB-lite"/>
    </source>
</evidence>
<proteinExistence type="predicted"/>
<sequence>MSAPTGDQAGGFSTGASQVDTDPTAGASAGRSVGDIVGDIARDLSTLVRQELDLAKTEAKQQAAKAGKGAGLLGGAGVAALLMLIFVSLALTYLLDNVMPVELAALLVGLIWAVAAAVLGLAGKKRLQQTEPQLPTTQRTLKEDAQWAKAQKNS</sequence>
<dbReference type="InterPro" id="IPR009937">
    <property type="entry name" value="Phage_holin_3_6"/>
</dbReference>